<dbReference type="EMBL" id="FUIG01000029">
    <property type="protein sequence ID" value="SJM31988.1"/>
    <property type="molecule type" value="Genomic_DNA"/>
</dbReference>
<dbReference type="AlphaFoldDB" id="A0A2P9ALJ5"/>
<proteinExistence type="predicted"/>
<evidence type="ECO:0000313" key="2">
    <source>
        <dbReference type="Proteomes" id="UP000245698"/>
    </source>
</evidence>
<reference evidence="2" key="1">
    <citation type="submission" date="2016-12" db="EMBL/GenBank/DDBJ databases">
        <authorList>
            <person name="Brunel B."/>
        </authorList>
    </citation>
    <scope>NUCLEOTIDE SEQUENCE [LARGE SCALE GENOMIC DNA]</scope>
</reference>
<name>A0A2P9ALJ5_9HYPH</name>
<organism evidence="1 2">
    <name type="scientific">Mesorhizobium delmotii</name>
    <dbReference type="NCBI Taxonomy" id="1631247"/>
    <lineage>
        <taxon>Bacteria</taxon>
        <taxon>Pseudomonadati</taxon>
        <taxon>Pseudomonadota</taxon>
        <taxon>Alphaproteobacteria</taxon>
        <taxon>Hyphomicrobiales</taxon>
        <taxon>Phyllobacteriaceae</taxon>
        <taxon>Mesorhizobium</taxon>
    </lineage>
</organism>
<sequence>MLGGVQHRLMETFSAIAKRRRGARYPVYALEHGLTSDEVEEVWNAASASIRYLPPSASHWLVWCAIGAEAGYRYSGDEFWPALERHPDEWRTNDYRQRLRNFYRRFSVEFGGPEPKGRWAGHFNIIAWPISGAILPLYLQTPFAHHLFDQRFALPRAVQAGGDAVGQLLLDRYSGTSSRFRDFLQQTELTSQILLALRDEGRAPEVTRIEPSVLSKIVSDLERRRDARSYLRDARRVIETTTFKIGAELRPKPSGRDLAKQKEASAGRFTLLARKFPDGHVALGLRLPDFRSAGLNRDNLAGQRIRFAGKDEPSQPASVLLALSGGERRLDVFPAPNADLVTAEDSSDGMAALLGSVARIDERPAWVLRRQLDGAYREVLGGHVRSGQDYLLLVRGNLRNDVIESAGLQRAVVLAKDVEAYATRTPSILTEAHRKAFKALGISVRTGISVAPVGLSPRPGDLPAWLVTEPVLVAASADIDVAQLMVSLDEAESQIIACSNSRALIGIEHLEPGRHSLAFKPLLTANSEWATPSDMFEFEILAPQAWPEAMRGKSGFRLIIEPPDATFEMVVSGDATLQAFGPPRRGVQWSLVTYGAAGHPECTMQLGATRVGEPSNLLSAALEKACRRYSDQIDEAYQIDIVASLDELGRQAERFPRTVEPLRWKFNPTNGAVRLIDETDHEELPTLSCYSLGNPMEKSPLPLETALVGVRPDGEGALYVARYKNLTQSIFVSAPSNSKFKDFSSLGTKQNLSLPPHRGLAVIRLIDGMRRWEKAKPVGHWALVRRDLTVRRLREELTALCCGRDFAGLVLSNPPSLDQAQAKVGGSQGFGYRMRRSDWPTDYVSAVPAFVHYARHYQVESDEWLARLALTLAYRPLKLRLDAIDDKTEFLAHLLDQGHLLRGAFLAHAVSRMPATAILKETA</sequence>
<keyword evidence="2" id="KW-1185">Reference proteome</keyword>
<gene>
    <name evidence="1" type="ORF">BQ8482_220159</name>
</gene>
<accession>A0A2P9ALJ5</accession>
<dbReference type="Proteomes" id="UP000245698">
    <property type="component" value="Unassembled WGS sequence"/>
</dbReference>
<evidence type="ECO:0000313" key="1">
    <source>
        <dbReference type="EMBL" id="SJM31988.1"/>
    </source>
</evidence>
<protein>
    <submittedName>
        <fullName evidence="1">Uncharacterized protein</fullName>
    </submittedName>
</protein>